<protein>
    <submittedName>
        <fullName evidence="1">Uncharacterized protein</fullName>
    </submittedName>
</protein>
<comment type="caution">
    <text evidence="1">The sequence shown here is derived from an EMBL/GenBank/DDBJ whole genome shotgun (WGS) entry which is preliminary data.</text>
</comment>
<evidence type="ECO:0000313" key="1">
    <source>
        <dbReference type="EMBL" id="CAB1414502.1"/>
    </source>
</evidence>
<dbReference type="EMBL" id="CADEAL010000110">
    <property type="protein sequence ID" value="CAB1414502.1"/>
    <property type="molecule type" value="Genomic_DNA"/>
</dbReference>
<reference evidence="1" key="1">
    <citation type="submission" date="2020-03" db="EMBL/GenBank/DDBJ databases">
        <authorList>
            <person name="Weist P."/>
        </authorList>
    </citation>
    <scope>NUCLEOTIDE SEQUENCE</scope>
</reference>
<keyword evidence="2" id="KW-1185">Reference proteome</keyword>
<dbReference type="AlphaFoldDB" id="A0A9N7TK25"/>
<name>A0A9N7TK25_PLEPL</name>
<proteinExistence type="predicted"/>
<accession>A0A9N7TK25</accession>
<dbReference type="Proteomes" id="UP001153269">
    <property type="component" value="Unassembled WGS sequence"/>
</dbReference>
<sequence>MEKEKGENSGPSLLPTISKALFLRLYYHRWKRIRSPTRSGIILATPLHRTLLYSPKNRYQAEIKGSSPCELPSDPTHTYQ</sequence>
<organism evidence="1 2">
    <name type="scientific">Pleuronectes platessa</name>
    <name type="common">European plaice</name>
    <dbReference type="NCBI Taxonomy" id="8262"/>
    <lineage>
        <taxon>Eukaryota</taxon>
        <taxon>Metazoa</taxon>
        <taxon>Chordata</taxon>
        <taxon>Craniata</taxon>
        <taxon>Vertebrata</taxon>
        <taxon>Euteleostomi</taxon>
        <taxon>Actinopterygii</taxon>
        <taxon>Neopterygii</taxon>
        <taxon>Teleostei</taxon>
        <taxon>Neoteleostei</taxon>
        <taxon>Acanthomorphata</taxon>
        <taxon>Carangaria</taxon>
        <taxon>Pleuronectiformes</taxon>
        <taxon>Pleuronectoidei</taxon>
        <taxon>Pleuronectidae</taxon>
        <taxon>Pleuronectes</taxon>
    </lineage>
</organism>
<evidence type="ECO:0000313" key="2">
    <source>
        <dbReference type="Proteomes" id="UP001153269"/>
    </source>
</evidence>
<gene>
    <name evidence="1" type="ORF">PLEPLA_LOCUS2211</name>
</gene>